<comment type="cofactor">
    <cofactor evidence="1 11">
        <name>Zn(2+)</name>
        <dbReference type="ChEBI" id="CHEBI:29105"/>
    </cofactor>
</comment>
<dbReference type="PROSITE" id="PS50106">
    <property type="entry name" value="PDZ"/>
    <property type="match status" value="1"/>
</dbReference>
<dbReference type="InterPro" id="IPR036034">
    <property type="entry name" value="PDZ_sf"/>
</dbReference>
<keyword evidence="14" id="KW-1185">Reference proteome</keyword>
<feature type="transmembrane region" description="Helical" evidence="11">
    <location>
        <begin position="400"/>
        <end position="419"/>
    </location>
</feature>
<feature type="domain" description="PDZ" evidence="12">
    <location>
        <begin position="208"/>
        <end position="274"/>
    </location>
</feature>
<dbReference type="GO" id="GO:0016020">
    <property type="term" value="C:membrane"/>
    <property type="evidence" value="ECO:0007669"/>
    <property type="project" value="UniProtKB-SubCell"/>
</dbReference>
<dbReference type="CDD" id="cd06163">
    <property type="entry name" value="S2P-M50_PDZ_RseP-like"/>
    <property type="match status" value="1"/>
</dbReference>
<keyword evidence="8 11" id="KW-1133">Transmembrane helix</keyword>
<keyword evidence="7 11" id="KW-0862">Zinc</keyword>
<comment type="subcellular location">
    <subcellularLocation>
        <location evidence="2">Membrane</location>
        <topology evidence="2">Multi-pass membrane protein</topology>
    </subcellularLocation>
</comment>
<dbReference type="InterPro" id="IPR001478">
    <property type="entry name" value="PDZ"/>
</dbReference>
<sequence length="428" mass="47459">MKTILTFLFVFCVIVIIHELGHFIFAKRSGILVREFSVGMGPKLFSHQGKDGTTYTVRMIPMGGYVRMAGLGEEEVEIRPGQPISVELDKDNVVTRLNTSTKVQLTNSVPMEVIRYDLENELYVTGYLYGDIEQETRYTVNHDATIIEEDGTEVRIAPTDVQFQSAKLWQRALTNFAGPLFNFILTFVVFTIVLFMQGGVKQPDMSSVIGGVEKGGIAEKAGIEPGDKIIEIGGKTISDFDAIGTELTAHKNEEVTVILDRDGKEKEVTLKPKAKELEDGTKRVMIGITSGTTFTKLTFIEKLKSAAKQTLISATVIFVALKDLIMGFSLNKLGGPVMIFQVSSQVANEGMIMILNFMGMLSVNLGIMNLLPIPALDGGKLLLNLYEAIRRKPLSPESEGKITLVGFAFMMILMILVTWNDIMRFFFR</sequence>
<evidence type="ECO:0000256" key="7">
    <source>
        <dbReference type="ARBA" id="ARBA00022833"/>
    </source>
</evidence>
<dbReference type="OrthoDB" id="9782003at2"/>
<feature type="transmembrane region" description="Helical" evidence="11">
    <location>
        <begin position="311"/>
        <end position="330"/>
    </location>
</feature>
<dbReference type="GO" id="GO:0046872">
    <property type="term" value="F:metal ion binding"/>
    <property type="evidence" value="ECO:0007669"/>
    <property type="project" value="UniProtKB-KW"/>
</dbReference>
<organism evidence="13 14">
    <name type="scientific">Vagococcus fessus</name>
    <dbReference type="NCBI Taxonomy" id="120370"/>
    <lineage>
        <taxon>Bacteria</taxon>
        <taxon>Bacillati</taxon>
        <taxon>Bacillota</taxon>
        <taxon>Bacilli</taxon>
        <taxon>Lactobacillales</taxon>
        <taxon>Enterococcaceae</taxon>
        <taxon>Vagococcus</taxon>
    </lineage>
</organism>
<dbReference type="Gene3D" id="2.30.42.10">
    <property type="match status" value="1"/>
</dbReference>
<keyword evidence="6 11" id="KW-0378">Hydrolase</keyword>
<dbReference type="InterPro" id="IPR004387">
    <property type="entry name" value="Pept_M50_Zn"/>
</dbReference>
<dbReference type="AlphaFoldDB" id="A0A430ADK6"/>
<dbReference type="EMBL" id="NGJY01000001">
    <property type="protein sequence ID" value="RSU05295.1"/>
    <property type="molecule type" value="Genomic_DNA"/>
</dbReference>
<evidence type="ECO:0000256" key="11">
    <source>
        <dbReference type="RuleBase" id="RU362031"/>
    </source>
</evidence>
<dbReference type="NCBIfam" id="TIGR00054">
    <property type="entry name" value="RIP metalloprotease RseP"/>
    <property type="match status" value="1"/>
</dbReference>
<dbReference type="PANTHER" id="PTHR42837:SF2">
    <property type="entry name" value="MEMBRANE METALLOPROTEASE ARASP2, CHLOROPLASTIC-RELATED"/>
    <property type="match status" value="1"/>
</dbReference>
<evidence type="ECO:0000256" key="9">
    <source>
        <dbReference type="ARBA" id="ARBA00023049"/>
    </source>
</evidence>
<feature type="transmembrane region" description="Helical" evidence="11">
    <location>
        <begin position="350"/>
        <end position="371"/>
    </location>
</feature>
<gene>
    <name evidence="13" type="ORF">CBF31_03740</name>
</gene>
<dbReference type="PANTHER" id="PTHR42837">
    <property type="entry name" value="REGULATOR OF SIGMA-E PROTEASE RSEP"/>
    <property type="match status" value="1"/>
</dbReference>
<evidence type="ECO:0000256" key="5">
    <source>
        <dbReference type="ARBA" id="ARBA00022692"/>
    </source>
</evidence>
<keyword evidence="9 11" id="KW-0482">Metalloprotease</keyword>
<evidence type="ECO:0000256" key="4">
    <source>
        <dbReference type="ARBA" id="ARBA00022670"/>
    </source>
</evidence>
<evidence type="ECO:0000256" key="3">
    <source>
        <dbReference type="ARBA" id="ARBA00007931"/>
    </source>
</evidence>
<proteinExistence type="inferred from homology"/>
<evidence type="ECO:0000256" key="10">
    <source>
        <dbReference type="ARBA" id="ARBA00023136"/>
    </source>
</evidence>
<dbReference type="SMART" id="SM00228">
    <property type="entry name" value="PDZ"/>
    <property type="match status" value="1"/>
</dbReference>
<evidence type="ECO:0000256" key="8">
    <source>
        <dbReference type="ARBA" id="ARBA00022989"/>
    </source>
</evidence>
<dbReference type="Pfam" id="PF17820">
    <property type="entry name" value="PDZ_6"/>
    <property type="match status" value="1"/>
</dbReference>
<feature type="transmembrane region" description="Helical" evidence="11">
    <location>
        <begin position="176"/>
        <end position="196"/>
    </location>
</feature>
<evidence type="ECO:0000256" key="2">
    <source>
        <dbReference type="ARBA" id="ARBA00004141"/>
    </source>
</evidence>
<keyword evidence="11" id="KW-0479">Metal-binding</keyword>
<reference evidence="13 14" key="1">
    <citation type="submission" date="2017-05" db="EMBL/GenBank/DDBJ databases">
        <title>Vagococcus spp. assemblies.</title>
        <authorList>
            <person name="Gulvik C.A."/>
        </authorList>
    </citation>
    <scope>NUCLEOTIDE SEQUENCE [LARGE SCALE GENOMIC DNA]</scope>
    <source>
        <strain evidence="13 14">CCUG 41755</strain>
    </source>
</reference>
<dbReference type="EC" id="3.4.24.-" evidence="11"/>
<dbReference type="Pfam" id="PF02163">
    <property type="entry name" value="Peptidase_M50"/>
    <property type="match status" value="1"/>
</dbReference>
<dbReference type="CDD" id="cd23081">
    <property type="entry name" value="cpPDZ_EcRseP-like"/>
    <property type="match status" value="1"/>
</dbReference>
<keyword evidence="10 11" id="KW-0472">Membrane</keyword>
<keyword evidence="5 11" id="KW-0812">Transmembrane</keyword>
<name>A0A430ADK6_9ENTE</name>
<evidence type="ECO:0000313" key="13">
    <source>
        <dbReference type="EMBL" id="RSU05295.1"/>
    </source>
</evidence>
<comment type="similarity">
    <text evidence="3 11">Belongs to the peptidase M50B family.</text>
</comment>
<dbReference type="GO" id="GO:0006508">
    <property type="term" value="P:proteolysis"/>
    <property type="evidence" value="ECO:0007669"/>
    <property type="project" value="UniProtKB-KW"/>
</dbReference>
<dbReference type="SUPFAM" id="SSF50156">
    <property type="entry name" value="PDZ domain-like"/>
    <property type="match status" value="1"/>
</dbReference>
<evidence type="ECO:0000259" key="12">
    <source>
        <dbReference type="PROSITE" id="PS50106"/>
    </source>
</evidence>
<evidence type="ECO:0000313" key="14">
    <source>
        <dbReference type="Proteomes" id="UP000287101"/>
    </source>
</evidence>
<dbReference type="Proteomes" id="UP000287101">
    <property type="component" value="Unassembled WGS sequence"/>
</dbReference>
<protein>
    <recommendedName>
        <fullName evidence="11">Zinc metalloprotease</fullName>
        <ecNumber evidence="11">3.4.24.-</ecNumber>
    </recommendedName>
</protein>
<accession>A0A430ADK6</accession>
<dbReference type="RefSeq" id="WP_126831179.1">
    <property type="nucleotide sequence ID" value="NZ_CBCRYB010000003.1"/>
</dbReference>
<dbReference type="GO" id="GO:0004222">
    <property type="term" value="F:metalloendopeptidase activity"/>
    <property type="evidence" value="ECO:0007669"/>
    <property type="project" value="InterPro"/>
</dbReference>
<evidence type="ECO:0000256" key="6">
    <source>
        <dbReference type="ARBA" id="ARBA00022801"/>
    </source>
</evidence>
<comment type="caution">
    <text evidence="13">The sequence shown here is derived from an EMBL/GenBank/DDBJ whole genome shotgun (WGS) entry which is preliminary data.</text>
</comment>
<keyword evidence="4 13" id="KW-0645">Protease</keyword>
<dbReference type="InterPro" id="IPR041489">
    <property type="entry name" value="PDZ_6"/>
</dbReference>
<dbReference type="InterPro" id="IPR008915">
    <property type="entry name" value="Peptidase_M50"/>
</dbReference>
<evidence type="ECO:0000256" key="1">
    <source>
        <dbReference type="ARBA" id="ARBA00001947"/>
    </source>
</evidence>